<gene>
    <name evidence="1" type="ORF">GD597_21515</name>
</gene>
<dbReference type="EMBL" id="WHPF01000032">
    <property type="protein sequence ID" value="NNV58052.1"/>
    <property type="molecule type" value="Genomic_DNA"/>
</dbReference>
<organism evidence="1 2">
    <name type="scientific">Limnovirga soli</name>
    <dbReference type="NCBI Taxonomy" id="2656915"/>
    <lineage>
        <taxon>Bacteria</taxon>
        <taxon>Pseudomonadati</taxon>
        <taxon>Bacteroidota</taxon>
        <taxon>Chitinophagia</taxon>
        <taxon>Chitinophagales</taxon>
        <taxon>Chitinophagaceae</taxon>
        <taxon>Limnovirga</taxon>
    </lineage>
</organism>
<proteinExistence type="predicted"/>
<reference evidence="1" key="1">
    <citation type="submission" date="2019-10" db="EMBL/GenBank/DDBJ databases">
        <title>Draft genome sequence of Panacibacter sp. KCS-6.</title>
        <authorList>
            <person name="Yim K.J."/>
        </authorList>
    </citation>
    <scope>NUCLEOTIDE SEQUENCE</scope>
    <source>
        <strain evidence="1">KCS-6</strain>
    </source>
</reference>
<dbReference type="Gene3D" id="1.10.357.10">
    <property type="entry name" value="Tetracycline Repressor, domain 2"/>
    <property type="match status" value="1"/>
</dbReference>
<dbReference type="AlphaFoldDB" id="A0A8J8JTI4"/>
<dbReference type="SUPFAM" id="SSF46689">
    <property type="entry name" value="Homeodomain-like"/>
    <property type="match status" value="1"/>
</dbReference>
<dbReference type="InterPro" id="IPR009057">
    <property type="entry name" value="Homeodomain-like_sf"/>
</dbReference>
<comment type="caution">
    <text evidence="1">The sequence shown here is derived from an EMBL/GenBank/DDBJ whole genome shotgun (WGS) entry which is preliminary data.</text>
</comment>
<accession>A0A8J8JTI4</accession>
<name>A0A8J8JTI4_9BACT</name>
<evidence type="ECO:0000313" key="2">
    <source>
        <dbReference type="Proteomes" id="UP000598971"/>
    </source>
</evidence>
<evidence type="ECO:0000313" key="1">
    <source>
        <dbReference type="EMBL" id="NNV58052.1"/>
    </source>
</evidence>
<keyword evidence="2" id="KW-1185">Reference proteome</keyword>
<dbReference type="RefSeq" id="WP_171610006.1">
    <property type="nucleotide sequence ID" value="NZ_WHPF01000032.1"/>
</dbReference>
<sequence length="178" mass="20795">MTNDNTAIWIKAGYEMFAISGQVGLKIEPLSRKVGKSKSSFYHHFADLELFIDSLLKYHLEQSYIIAVKEQQAKNIAPELINILVEHKTDLLFNRQLRIHQNIHLYADTLSQSNKIVGDAFVKIWVKELHLQLTQKQMEGIFTLALENFFLQINIDNLTYKWLSEYFMNLKKITGNFM</sequence>
<protein>
    <submittedName>
        <fullName evidence="1">TetR/AcrR family transcriptional regulator</fullName>
    </submittedName>
</protein>
<dbReference type="Proteomes" id="UP000598971">
    <property type="component" value="Unassembled WGS sequence"/>
</dbReference>